<accession>A0A6C0KBH6</accession>
<protein>
    <submittedName>
        <fullName evidence="2">Uncharacterized protein</fullName>
    </submittedName>
</protein>
<name>A0A6C0KBH6_9ZZZZ</name>
<dbReference type="EMBL" id="MN740840">
    <property type="protein sequence ID" value="QHU14426.1"/>
    <property type="molecule type" value="Genomic_DNA"/>
</dbReference>
<feature type="region of interest" description="Disordered" evidence="1">
    <location>
        <begin position="106"/>
        <end position="138"/>
    </location>
</feature>
<dbReference type="Pfam" id="PF19063">
    <property type="entry name" value="DUF5759"/>
    <property type="match status" value="1"/>
</dbReference>
<reference evidence="2" key="1">
    <citation type="journal article" date="2020" name="Nature">
        <title>Giant virus diversity and host interactions through global metagenomics.</title>
        <authorList>
            <person name="Schulz F."/>
            <person name="Roux S."/>
            <person name="Paez-Espino D."/>
            <person name="Jungbluth S."/>
            <person name="Walsh D.A."/>
            <person name="Denef V.J."/>
            <person name="McMahon K.D."/>
            <person name="Konstantinidis K.T."/>
            <person name="Eloe-Fadrosh E.A."/>
            <person name="Kyrpides N.C."/>
            <person name="Woyke T."/>
        </authorList>
    </citation>
    <scope>NUCLEOTIDE SEQUENCE</scope>
    <source>
        <strain evidence="2">GVMAG-S-1102113-118</strain>
    </source>
</reference>
<organism evidence="2">
    <name type="scientific">viral metagenome</name>
    <dbReference type="NCBI Taxonomy" id="1070528"/>
    <lineage>
        <taxon>unclassified sequences</taxon>
        <taxon>metagenomes</taxon>
        <taxon>organismal metagenomes</taxon>
    </lineage>
</organism>
<dbReference type="InterPro" id="IPR043977">
    <property type="entry name" value="DUF5759"/>
</dbReference>
<feature type="compositionally biased region" description="Basic residues" evidence="1">
    <location>
        <begin position="127"/>
        <end position="138"/>
    </location>
</feature>
<evidence type="ECO:0000256" key="1">
    <source>
        <dbReference type="SAM" id="MobiDB-lite"/>
    </source>
</evidence>
<sequence length="138" mass="16503">MPRKVDNVDPFLMNIVYKRERQSHRQDRTFEFFYEQCKRRVSCRVELNQSECIYIVPGFATGMPIFDPKIIAKKLHRKFTRDGFLATMMDDKMIYLNWSQAGLEQADKAQRKKKSAQAHDEVSKQRKETKRLKKKWGL</sequence>
<feature type="compositionally biased region" description="Basic and acidic residues" evidence="1">
    <location>
        <begin position="117"/>
        <end position="126"/>
    </location>
</feature>
<evidence type="ECO:0000313" key="2">
    <source>
        <dbReference type="EMBL" id="QHU14426.1"/>
    </source>
</evidence>
<proteinExistence type="predicted"/>
<dbReference type="AlphaFoldDB" id="A0A6C0KBH6"/>